<proteinExistence type="predicted"/>
<dbReference type="RefSeq" id="WP_386003829.1">
    <property type="nucleotide sequence ID" value="NZ_JBHUHM010000001.1"/>
</dbReference>
<sequence>MTKPEHVPGLDGEGARLQGGRWNSPGLPAVYCASSLALAALEVLVNLPDRQRRKGRAPPHAAVEMELPDELCRLSGFPGAMPEHRTRPLGDAWLGSLECLALSVPSNVVPLEANVVLNPRHPEMGRVTVLRVEPFAFDERLLFD</sequence>
<gene>
    <name evidence="2" type="ORF">ACFOD6_04380</name>
</gene>
<dbReference type="EMBL" id="JBHRSM010000009">
    <property type="protein sequence ID" value="MFC3085282.1"/>
    <property type="molecule type" value="Genomic_DNA"/>
</dbReference>
<dbReference type="Pfam" id="PF08808">
    <property type="entry name" value="RES"/>
    <property type="match status" value="1"/>
</dbReference>
<dbReference type="SMART" id="SM00953">
    <property type="entry name" value="RES"/>
    <property type="match status" value="1"/>
</dbReference>
<accession>A0ABV7DQH5</accession>
<evidence type="ECO:0000313" key="2">
    <source>
        <dbReference type="EMBL" id="MFC3085282.1"/>
    </source>
</evidence>
<reference evidence="3" key="1">
    <citation type="journal article" date="2019" name="Int. J. Syst. Evol. Microbiol.">
        <title>The Global Catalogue of Microorganisms (GCM) 10K type strain sequencing project: providing services to taxonomists for standard genome sequencing and annotation.</title>
        <authorList>
            <consortium name="The Broad Institute Genomics Platform"/>
            <consortium name="The Broad Institute Genome Sequencing Center for Infectious Disease"/>
            <person name="Wu L."/>
            <person name="Ma J."/>
        </authorList>
    </citation>
    <scope>NUCLEOTIDE SEQUENCE [LARGE SCALE GENOMIC DNA]</scope>
    <source>
        <strain evidence="3">KCTC 62102</strain>
    </source>
</reference>
<comment type="caution">
    <text evidence="2">The sequence shown here is derived from an EMBL/GenBank/DDBJ whole genome shotgun (WGS) entry which is preliminary data.</text>
</comment>
<protein>
    <submittedName>
        <fullName evidence="2">RES family NAD+ phosphorylase</fullName>
    </submittedName>
</protein>
<keyword evidence="3" id="KW-1185">Reference proteome</keyword>
<evidence type="ECO:0000259" key="1">
    <source>
        <dbReference type="SMART" id="SM00953"/>
    </source>
</evidence>
<dbReference type="Proteomes" id="UP001595445">
    <property type="component" value="Unassembled WGS sequence"/>
</dbReference>
<organism evidence="2 3">
    <name type="scientific">Tabrizicola soli</name>
    <dbReference type="NCBI Taxonomy" id="2185115"/>
    <lineage>
        <taxon>Bacteria</taxon>
        <taxon>Pseudomonadati</taxon>
        <taxon>Pseudomonadota</taxon>
        <taxon>Alphaproteobacteria</taxon>
        <taxon>Rhodobacterales</taxon>
        <taxon>Paracoccaceae</taxon>
        <taxon>Tabrizicola</taxon>
    </lineage>
</organism>
<name>A0ABV7DQH5_9RHOB</name>
<feature type="domain" description="RES" evidence="1">
    <location>
        <begin position="9"/>
        <end position="131"/>
    </location>
</feature>
<evidence type="ECO:0000313" key="3">
    <source>
        <dbReference type="Proteomes" id="UP001595445"/>
    </source>
</evidence>
<dbReference type="InterPro" id="IPR014914">
    <property type="entry name" value="RES_dom"/>
</dbReference>